<dbReference type="SUPFAM" id="SSF57701">
    <property type="entry name" value="Zn2/Cys6 DNA-binding domain"/>
    <property type="match status" value="1"/>
</dbReference>
<evidence type="ECO:0000313" key="5">
    <source>
        <dbReference type="Proteomes" id="UP000799444"/>
    </source>
</evidence>
<gene>
    <name evidence="4" type="ORF">EJ04DRAFT_15615</name>
</gene>
<dbReference type="PANTHER" id="PTHR38791:SF13">
    <property type="entry name" value="ZN(2)-C6 FUNGAL-TYPE DOMAIN-CONTAINING PROTEIN"/>
    <property type="match status" value="1"/>
</dbReference>
<evidence type="ECO:0000256" key="1">
    <source>
        <dbReference type="ARBA" id="ARBA00023242"/>
    </source>
</evidence>
<dbReference type="InterPro" id="IPR036864">
    <property type="entry name" value="Zn2-C6_fun-type_DNA-bd_sf"/>
</dbReference>
<dbReference type="GO" id="GO:0000981">
    <property type="term" value="F:DNA-binding transcription factor activity, RNA polymerase II-specific"/>
    <property type="evidence" value="ECO:0007669"/>
    <property type="project" value="InterPro"/>
</dbReference>
<name>A0A9P4UZP5_9PLEO</name>
<dbReference type="PROSITE" id="PS50048">
    <property type="entry name" value="ZN2_CY6_FUNGAL_2"/>
    <property type="match status" value="1"/>
</dbReference>
<feature type="domain" description="Zn(2)-C6 fungal-type" evidence="3">
    <location>
        <begin position="175"/>
        <end position="203"/>
    </location>
</feature>
<dbReference type="CDD" id="cd00067">
    <property type="entry name" value="GAL4"/>
    <property type="match status" value="1"/>
</dbReference>
<evidence type="ECO:0000313" key="4">
    <source>
        <dbReference type="EMBL" id="KAF2731188.1"/>
    </source>
</evidence>
<feature type="compositionally biased region" description="Low complexity" evidence="2">
    <location>
        <begin position="30"/>
        <end position="56"/>
    </location>
</feature>
<keyword evidence="5" id="KW-1185">Reference proteome</keyword>
<organism evidence="4 5">
    <name type="scientific">Polyplosphaeria fusca</name>
    <dbReference type="NCBI Taxonomy" id="682080"/>
    <lineage>
        <taxon>Eukaryota</taxon>
        <taxon>Fungi</taxon>
        <taxon>Dikarya</taxon>
        <taxon>Ascomycota</taxon>
        <taxon>Pezizomycotina</taxon>
        <taxon>Dothideomycetes</taxon>
        <taxon>Pleosporomycetidae</taxon>
        <taxon>Pleosporales</taxon>
        <taxon>Tetraplosphaeriaceae</taxon>
        <taxon>Polyplosphaeria</taxon>
    </lineage>
</organism>
<dbReference type="GO" id="GO:0008270">
    <property type="term" value="F:zinc ion binding"/>
    <property type="evidence" value="ECO:0007669"/>
    <property type="project" value="InterPro"/>
</dbReference>
<sequence>MSYDFAKGPNFAAPYSPAPSHFSQSSMADQPPNQQSRQQSQSYPSPHSYPSPSMQSTYSYPPPGQSNPEPYRGSPQGSNMNLPPLNLPPIRVQDGQPQPPPPQQPGGQPMGSPIPPQHGMPQYYPHPGHPPPGQPMNMNTAPHLQMRYQLPPQGEQRILSGGRHKKEIKRRTKTGCLTCRKRRIKCDEAHPMCRNCQKSKRECLGYDPIFKQQPGPAQIQPAPNSTPHQAAVPAPAPPASTPYSGPVPQGYAPATTTSYAPPVTTSHPSHENFNSAIDPALAATDPAMHGGQSPYSSAHALNPALRGVESASPYSSAASDAQPVKAKIIRIDDVFPIGNHNPPDVPPRAGPIPPELDEEFSKIFANDYLIGLDAILETKWFSTKDNGIKRIMADRSVHEEAIHFTETVKYRSNSFDMAGIFSQEARLIWHMLGVCKQSPPATNGTNGTAPANAEIEDMSLKEVRARFDVVEALLTNQTLEANPLHQLSYPSDLQPPKKAEVDFWQELGNFVLHAGSDSPTPGPADYALGAMRNVLHAIEVRDALYSIAIARFHGNHVRGFPNHLPQTAGQLHDDSELSKLNVAMGFISFECRSGSQQVTARICDMAMLSWTVSRPNSH</sequence>
<dbReference type="AlphaFoldDB" id="A0A9P4UZP5"/>
<dbReference type="OrthoDB" id="5375558at2759"/>
<proteinExistence type="predicted"/>
<comment type="caution">
    <text evidence="4">The sequence shown here is derived from an EMBL/GenBank/DDBJ whole genome shotgun (WGS) entry which is preliminary data.</text>
</comment>
<feature type="compositionally biased region" description="Low complexity" evidence="2">
    <location>
        <begin position="214"/>
        <end position="233"/>
    </location>
</feature>
<dbReference type="PROSITE" id="PS00463">
    <property type="entry name" value="ZN2_CY6_FUNGAL_1"/>
    <property type="match status" value="1"/>
</dbReference>
<dbReference type="SMART" id="SM00066">
    <property type="entry name" value="GAL4"/>
    <property type="match status" value="1"/>
</dbReference>
<accession>A0A9P4UZP5</accession>
<evidence type="ECO:0000256" key="2">
    <source>
        <dbReference type="SAM" id="MobiDB-lite"/>
    </source>
</evidence>
<dbReference type="EMBL" id="ML996201">
    <property type="protein sequence ID" value="KAF2731188.1"/>
    <property type="molecule type" value="Genomic_DNA"/>
</dbReference>
<feature type="region of interest" description="Disordered" evidence="2">
    <location>
        <begin position="214"/>
        <end position="274"/>
    </location>
</feature>
<dbReference type="PANTHER" id="PTHR38791">
    <property type="entry name" value="ZN(II)2CYS6 TRANSCRIPTION FACTOR (EUROFUNG)-RELATED-RELATED"/>
    <property type="match status" value="1"/>
</dbReference>
<reference evidence="4" key="1">
    <citation type="journal article" date="2020" name="Stud. Mycol.">
        <title>101 Dothideomycetes genomes: a test case for predicting lifestyles and emergence of pathogens.</title>
        <authorList>
            <person name="Haridas S."/>
            <person name="Albert R."/>
            <person name="Binder M."/>
            <person name="Bloem J."/>
            <person name="Labutti K."/>
            <person name="Salamov A."/>
            <person name="Andreopoulos B."/>
            <person name="Baker S."/>
            <person name="Barry K."/>
            <person name="Bills G."/>
            <person name="Bluhm B."/>
            <person name="Cannon C."/>
            <person name="Castanera R."/>
            <person name="Culley D."/>
            <person name="Daum C."/>
            <person name="Ezra D."/>
            <person name="Gonzalez J."/>
            <person name="Henrissat B."/>
            <person name="Kuo A."/>
            <person name="Liang C."/>
            <person name="Lipzen A."/>
            <person name="Lutzoni F."/>
            <person name="Magnuson J."/>
            <person name="Mondo S."/>
            <person name="Nolan M."/>
            <person name="Ohm R."/>
            <person name="Pangilinan J."/>
            <person name="Park H.-J."/>
            <person name="Ramirez L."/>
            <person name="Alfaro M."/>
            <person name="Sun H."/>
            <person name="Tritt A."/>
            <person name="Yoshinaga Y."/>
            <person name="Zwiers L.-H."/>
            <person name="Turgeon B."/>
            <person name="Goodwin S."/>
            <person name="Spatafora J."/>
            <person name="Crous P."/>
            <person name="Grigoriev I."/>
        </authorList>
    </citation>
    <scope>NUCLEOTIDE SEQUENCE</scope>
    <source>
        <strain evidence="4">CBS 125425</strain>
    </source>
</reference>
<protein>
    <recommendedName>
        <fullName evidence="3">Zn(2)-C6 fungal-type domain-containing protein</fullName>
    </recommendedName>
</protein>
<feature type="region of interest" description="Disordered" evidence="2">
    <location>
        <begin position="1"/>
        <end position="140"/>
    </location>
</feature>
<keyword evidence="1" id="KW-0539">Nucleus</keyword>
<feature type="compositionally biased region" description="Polar residues" evidence="2">
    <location>
        <begin position="254"/>
        <end position="274"/>
    </location>
</feature>
<dbReference type="InterPro" id="IPR001138">
    <property type="entry name" value="Zn2Cys6_DnaBD"/>
</dbReference>
<dbReference type="Gene3D" id="4.10.240.10">
    <property type="entry name" value="Zn(2)-C6 fungal-type DNA-binding domain"/>
    <property type="match status" value="1"/>
</dbReference>
<dbReference type="InterPro" id="IPR053175">
    <property type="entry name" value="DHMBA_Reg_Transcription_Factor"/>
</dbReference>
<evidence type="ECO:0000259" key="3">
    <source>
        <dbReference type="PROSITE" id="PS50048"/>
    </source>
</evidence>
<dbReference type="Proteomes" id="UP000799444">
    <property type="component" value="Unassembled WGS sequence"/>
</dbReference>
<dbReference type="Pfam" id="PF00172">
    <property type="entry name" value="Zn_clus"/>
    <property type="match status" value="1"/>
</dbReference>